<evidence type="ECO:0000313" key="3">
    <source>
        <dbReference type="EMBL" id="GAC81418.1"/>
    </source>
</evidence>
<evidence type="ECO:0000256" key="2">
    <source>
        <dbReference type="SAM" id="SignalP"/>
    </source>
</evidence>
<feature type="region of interest" description="Disordered" evidence="1">
    <location>
        <begin position="25"/>
        <end position="50"/>
    </location>
</feature>
<keyword evidence="4" id="KW-1185">Reference proteome</keyword>
<dbReference type="eggNOG" id="ENOG5031W9W">
    <property type="taxonomic scope" value="Bacteria"/>
</dbReference>
<dbReference type="PROSITE" id="PS51257">
    <property type="entry name" value="PROKAR_LIPOPROTEIN"/>
    <property type="match status" value="1"/>
</dbReference>
<name>M3VC54_GORML</name>
<evidence type="ECO:0000313" key="4">
    <source>
        <dbReference type="Proteomes" id="UP000035009"/>
    </source>
</evidence>
<reference evidence="3 4" key="1">
    <citation type="submission" date="2013-02" db="EMBL/GenBank/DDBJ databases">
        <title>Whole genome shotgun sequence of Gordonia malaquae NBRC 108250.</title>
        <authorList>
            <person name="Yoshida I."/>
            <person name="Hosoyama A."/>
            <person name="Tsuchikane K."/>
            <person name="Ando Y."/>
            <person name="Baba S."/>
            <person name="Ohji S."/>
            <person name="Hamada M."/>
            <person name="Tamura T."/>
            <person name="Yamazoe A."/>
            <person name="Yamazaki S."/>
            <person name="Fujita N."/>
        </authorList>
    </citation>
    <scope>NUCLEOTIDE SEQUENCE [LARGE SCALE GENOMIC DNA]</scope>
    <source>
        <strain evidence="3 4">NBRC 108250</strain>
    </source>
</reference>
<evidence type="ECO:0000256" key="1">
    <source>
        <dbReference type="SAM" id="MobiDB-lite"/>
    </source>
</evidence>
<feature type="compositionally biased region" description="Low complexity" evidence="1">
    <location>
        <begin position="25"/>
        <end position="37"/>
    </location>
</feature>
<protein>
    <recommendedName>
        <fullName evidence="5">Lipoprotein</fullName>
    </recommendedName>
</protein>
<keyword evidence="2" id="KW-0732">Signal</keyword>
<evidence type="ECO:0008006" key="5">
    <source>
        <dbReference type="Google" id="ProtNLM"/>
    </source>
</evidence>
<dbReference type="RefSeq" id="WP_008381152.1">
    <property type="nucleotide sequence ID" value="NZ_BAOP01000034.1"/>
</dbReference>
<dbReference type="Proteomes" id="UP000035009">
    <property type="component" value="Unassembled WGS sequence"/>
</dbReference>
<gene>
    <name evidence="3" type="ORF">GM1_034_00050</name>
</gene>
<dbReference type="EMBL" id="BAOP01000034">
    <property type="protein sequence ID" value="GAC81418.1"/>
    <property type="molecule type" value="Genomic_DNA"/>
</dbReference>
<dbReference type="STRING" id="410332.SAMN04488550_0948"/>
<organism evidence="3 4">
    <name type="scientific">Gordonia malaquae NBRC 108250</name>
    <dbReference type="NCBI Taxonomy" id="1223542"/>
    <lineage>
        <taxon>Bacteria</taxon>
        <taxon>Bacillati</taxon>
        <taxon>Actinomycetota</taxon>
        <taxon>Actinomycetes</taxon>
        <taxon>Mycobacteriales</taxon>
        <taxon>Gordoniaceae</taxon>
        <taxon>Gordonia</taxon>
    </lineage>
</organism>
<dbReference type="OrthoDB" id="4758272at2"/>
<accession>M3VC54</accession>
<feature type="signal peptide" evidence="2">
    <location>
        <begin position="1"/>
        <end position="23"/>
    </location>
</feature>
<dbReference type="AlphaFoldDB" id="M3VC54"/>
<comment type="caution">
    <text evidence="3">The sequence shown here is derived from an EMBL/GenBank/DDBJ whole genome shotgun (WGS) entry which is preliminary data.</text>
</comment>
<proteinExistence type="predicted"/>
<feature type="chain" id="PRO_5039044350" description="Lipoprotein" evidence="2">
    <location>
        <begin position="24"/>
        <end position="141"/>
    </location>
</feature>
<sequence>MRFKKFAAVVAAAGALSFVAACSDDSSSDANSSAAPSQTDAGSTALPEGFPADVPVVGSEYKPYDAPASGAVGMEVVGATATSFDEAVQKLKDAGFTEASAPSGSQSLRTATFTNAKHVVGVVGVEVGGEYRLTYNVAPVS</sequence>